<dbReference type="RefSeq" id="WP_099513870.1">
    <property type="nucleotide sequence ID" value="NZ_CP016617.1"/>
</dbReference>
<accession>A0A1B2ETI3</accession>
<evidence type="ECO:0000259" key="1">
    <source>
        <dbReference type="Pfam" id="PF01575"/>
    </source>
</evidence>
<feature type="domain" description="MaoC-like" evidence="1">
    <location>
        <begin position="15"/>
        <end position="116"/>
    </location>
</feature>
<evidence type="ECO:0000313" key="2">
    <source>
        <dbReference type="EMBL" id="ANY83273.1"/>
    </source>
</evidence>
<proteinExistence type="predicted"/>
<keyword evidence="2" id="KW-0614">Plasmid</keyword>
<sequence>MDKERERLFLDDLHIGQTFTSPSHRLNAEQIKRFAEEFDPQPFHLDENAAAQSLFAGLAASGWHTAALTMRLLVNGGAPIAGGLIGAGGEIAWPKPTRPGDELQVVSEVMEIIPSRSKPDRGIVVLRSETRNHRGEVVQVLTSKLVVPRSPSTSVS</sequence>
<organism evidence="2">
    <name type="scientific">Microvirga ossetica</name>
    <dbReference type="NCBI Taxonomy" id="1882682"/>
    <lineage>
        <taxon>Bacteria</taxon>
        <taxon>Pseudomonadati</taxon>
        <taxon>Pseudomonadota</taxon>
        <taxon>Alphaproteobacteria</taxon>
        <taxon>Hyphomicrobiales</taxon>
        <taxon>Methylobacteriaceae</taxon>
        <taxon>Microvirga</taxon>
    </lineage>
</organism>
<dbReference type="SUPFAM" id="SSF54637">
    <property type="entry name" value="Thioesterase/thiol ester dehydrase-isomerase"/>
    <property type="match status" value="1"/>
</dbReference>
<protein>
    <submittedName>
        <fullName evidence="2">Dehydratase</fullName>
    </submittedName>
</protein>
<dbReference type="PANTHER" id="PTHR43664">
    <property type="entry name" value="MONOAMINE OXIDASE-RELATED"/>
    <property type="match status" value="1"/>
</dbReference>
<dbReference type="InterPro" id="IPR029069">
    <property type="entry name" value="HotDog_dom_sf"/>
</dbReference>
<dbReference type="InterPro" id="IPR052342">
    <property type="entry name" value="MCH/BMMD"/>
</dbReference>
<name>A0A1B2ETI3_9HYPH</name>
<dbReference type="EMBL" id="CP016617">
    <property type="protein sequence ID" value="ANY83273.1"/>
    <property type="molecule type" value="Genomic_DNA"/>
</dbReference>
<dbReference type="AlphaFoldDB" id="A0A1B2ETI3"/>
<dbReference type="CDD" id="cd03454">
    <property type="entry name" value="YdeM"/>
    <property type="match status" value="1"/>
</dbReference>
<dbReference type="Gene3D" id="3.10.129.10">
    <property type="entry name" value="Hotdog Thioesterase"/>
    <property type="match status" value="1"/>
</dbReference>
<dbReference type="Pfam" id="PF01575">
    <property type="entry name" value="MaoC_dehydratas"/>
    <property type="match status" value="1"/>
</dbReference>
<dbReference type="InterPro" id="IPR002539">
    <property type="entry name" value="MaoC-like_dom"/>
</dbReference>
<dbReference type="PANTHER" id="PTHR43664:SF1">
    <property type="entry name" value="BETA-METHYLMALYL-COA DEHYDRATASE"/>
    <property type="match status" value="1"/>
</dbReference>
<dbReference type="OrthoDB" id="9797938at2"/>
<dbReference type="KEGG" id="moc:BB934_31465"/>
<gene>
    <name evidence="2" type="ORF">BB934_31465</name>
</gene>
<geneLocation type="plasmid" evidence="2">
    <name>unnamed1</name>
</geneLocation>
<reference evidence="2" key="1">
    <citation type="submission" date="2016-07" db="EMBL/GenBank/DDBJ databases">
        <title>Microvirga ossetica sp. nov. a new species of rhizobia isolated from root nodules of the legume species Vicia alpestris Steven originated from North Ossetia region in the Caucasus.</title>
        <authorList>
            <person name="Safronova V.I."/>
            <person name="Kuznetsova I.G."/>
            <person name="Sazanova A.L."/>
            <person name="Belimov A."/>
            <person name="Andronov E."/>
            <person name="Osledkin Y.S."/>
            <person name="Onishchuk O.P."/>
            <person name="Kurchak O.N."/>
            <person name="Shaposhnikov A.I."/>
            <person name="Willems A."/>
            <person name="Tikhonovich I.A."/>
        </authorList>
    </citation>
    <scope>NUCLEOTIDE SEQUENCE [LARGE SCALE GENOMIC DNA]</scope>
    <source>
        <strain evidence="2">V5/3M</strain>
        <plasmid evidence="2">unnamed1</plasmid>
    </source>
</reference>